<proteinExistence type="predicted"/>
<evidence type="ECO:0008006" key="3">
    <source>
        <dbReference type="Google" id="ProtNLM"/>
    </source>
</evidence>
<gene>
    <name evidence="1" type="ORF">BGCPKDLD_3288</name>
</gene>
<comment type="caution">
    <text evidence="1">The sequence shown here is derived from an EMBL/GenBank/DDBJ whole genome shotgun (WGS) entry which is preliminary data.</text>
</comment>
<accession>A0ABQ4UXX6</accession>
<dbReference type="EMBL" id="BPRE01000010">
    <property type="protein sequence ID" value="GJE76690.1"/>
    <property type="molecule type" value="Genomic_DNA"/>
</dbReference>
<name>A0ABQ4UXX6_9HYPH</name>
<dbReference type="Proteomes" id="UP001055093">
    <property type="component" value="Unassembled WGS sequence"/>
</dbReference>
<evidence type="ECO:0000313" key="1">
    <source>
        <dbReference type="EMBL" id="GJE76690.1"/>
    </source>
</evidence>
<sequence>MRLQAPWVNALSDGLNPDDIQATRKLLTLLRERLERADRVYTGGDATF</sequence>
<keyword evidence="2" id="KW-1185">Reference proteome</keyword>
<protein>
    <recommendedName>
        <fullName evidence="3">MarR family transcriptional regulator</fullName>
    </recommendedName>
</protein>
<reference evidence="1" key="1">
    <citation type="journal article" date="2021" name="Front. Microbiol.">
        <title>Comprehensive Comparative Genomics and Phenotyping of Methylobacterium Species.</title>
        <authorList>
            <person name="Alessa O."/>
            <person name="Ogura Y."/>
            <person name="Fujitani Y."/>
            <person name="Takami H."/>
            <person name="Hayashi T."/>
            <person name="Sahin N."/>
            <person name="Tani A."/>
        </authorList>
    </citation>
    <scope>NUCLEOTIDE SEQUENCE</scope>
    <source>
        <strain evidence="1">DSM 14458</strain>
    </source>
</reference>
<evidence type="ECO:0000313" key="2">
    <source>
        <dbReference type="Proteomes" id="UP001055093"/>
    </source>
</evidence>
<organism evidence="1 2">
    <name type="scientific">Methylorubrum suomiense</name>
    <dbReference type="NCBI Taxonomy" id="144191"/>
    <lineage>
        <taxon>Bacteria</taxon>
        <taxon>Pseudomonadati</taxon>
        <taxon>Pseudomonadota</taxon>
        <taxon>Alphaproteobacteria</taxon>
        <taxon>Hyphomicrobiales</taxon>
        <taxon>Methylobacteriaceae</taxon>
        <taxon>Methylorubrum</taxon>
    </lineage>
</organism>
<reference evidence="1" key="2">
    <citation type="submission" date="2021-08" db="EMBL/GenBank/DDBJ databases">
        <authorList>
            <person name="Tani A."/>
            <person name="Ola A."/>
            <person name="Ogura Y."/>
            <person name="Katsura K."/>
            <person name="Hayashi T."/>
        </authorList>
    </citation>
    <scope>NUCLEOTIDE SEQUENCE</scope>
    <source>
        <strain evidence="1">DSM 14458</strain>
    </source>
</reference>